<comment type="caution">
    <text evidence="3">The sequence shown here is derived from an EMBL/GenBank/DDBJ whole genome shotgun (WGS) entry which is preliminary data.</text>
</comment>
<dbReference type="GO" id="GO:0016192">
    <property type="term" value="P:vesicle-mediated transport"/>
    <property type="evidence" value="ECO:0007669"/>
    <property type="project" value="InterPro"/>
</dbReference>
<accession>A0A2R5GJ39</accession>
<dbReference type="EMBL" id="BEYU01000084">
    <property type="protein sequence ID" value="GBG30907.1"/>
    <property type="molecule type" value="Genomic_DNA"/>
</dbReference>
<protein>
    <submittedName>
        <fullName evidence="3">Sec1 family domain-containing protein 1</fullName>
    </submittedName>
</protein>
<gene>
    <name evidence="3" type="ORF">FCC1311_071282</name>
</gene>
<evidence type="ECO:0000313" key="3">
    <source>
        <dbReference type="EMBL" id="GBG30907.1"/>
    </source>
</evidence>
<dbReference type="InterPro" id="IPR001619">
    <property type="entry name" value="Sec1-like"/>
</dbReference>
<dbReference type="FunCoup" id="A0A2R5GJ39">
    <property type="interactions" value="543"/>
</dbReference>
<reference evidence="3 4" key="1">
    <citation type="submission" date="2017-12" db="EMBL/GenBank/DDBJ databases">
        <title>Sequencing, de novo assembly and annotation of complete genome of a new Thraustochytrid species, strain FCC1311.</title>
        <authorList>
            <person name="Sedici K."/>
            <person name="Godart F."/>
            <person name="Aiese Cigliano R."/>
            <person name="Sanseverino W."/>
            <person name="Barakat M."/>
            <person name="Ortet P."/>
            <person name="Marechal E."/>
            <person name="Cagnac O."/>
            <person name="Amato A."/>
        </authorList>
    </citation>
    <scope>NUCLEOTIDE SEQUENCE [LARGE SCALE GENOMIC DNA]</scope>
</reference>
<dbReference type="Gene3D" id="3.40.50.1910">
    <property type="match status" value="1"/>
</dbReference>
<name>A0A2R5GJ39_9STRA</name>
<dbReference type="AlphaFoldDB" id="A0A2R5GJ39"/>
<evidence type="ECO:0000256" key="1">
    <source>
        <dbReference type="ARBA" id="ARBA00009884"/>
    </source>
</evidence>
<feature type="region of interest" description="Disordered" evidence="2">
    <location>
        <begin position="293"/>
        <end position="312"/>
    </location>
</feature>
<feature type="compositionally biased region" description="Low complexity" evidence="2">
    <location>
        <begin position="301"/>
        <end position="312"/>
    </location>
</feature>
<dbReference type="InParanoid" id="A0A2R5GJ39"/>
<dbReference type="Proteomes" id="UP000241890">
    <property type="component" value="Unassembled WGS sequence"/>
</dbReference>
<dbReference type="Pfam" id="PF00995">
    <property type="entry name" value="Sec1"/>
    <property type="match status" value="1"/>
</dbReference>
<comment type="similarity">
    <text evidence="1">Belongs to the STXBP/unc-18/SEC1 family.</text>
</comment>
<dbReference type="InterPro" id="IPR036045">
    <property type="entry name" value="Sec1-like_sf"/>
</dbReference>
<dbReference type="InterPro" id="IPR043154">
    <property type="entry name" value="Sec-1-like_dom1"/>
</dbReference>
<dbReference type="OrthoDB" id="10251230at2759"/>
<dbReference type="PANTHER" id="PTHR11679">
    <property type="entry name" value="VESICLE PROTEIN SORTING-ASSOCIATED"/>
    <property type="match status" value="1"/>
</dbReference>
<dbReference type="Gene3D" id="3.40.50.2060">
    <property type="match status" value="1"/>
</dbReference>
<dbReference type="InterPro" id="IPR027482">
    <property type="entry name" value="Sec1-like_dom2"/>
</dbReference>
<dbReference type="Gene3D" id="1.25.40.60">
    <property type="match status" value="1"/>
</dbReference>
<dbReference type="SUPFAM" id="SSF56815">
    <property type="entry name" value="Sec1/munc18-like (SM) proteins"/>
    <property type="match status" value="1"/>
</dbReference>
<proteinExistence type="inferred from homology"/>
<keyword evidence="4" id="KW-1185">Reference proteome</keyword>
<evidence type="ECO:0000256" key="2">
    <source>
        <dbReference type="SAM" id="MobiDB-lite"/>
    </source>
</evidence>
<evidence type="ECO:0000313" key="4">
    <source>
        <dbReference type="Proteomes" id="UP000241890"/>
    </source>
</evidence>
<organism evidence="3 4">
    <name type="scientific">Hondaea fermentalgiana</name>
    <dbReference type="NCBI Taxonomy" id="2315210"/>
    <lineage>
        <taxon>Eukaryota</taxon>
        <taxon>Sar</taxon>
        <taxon>Stramenopiles</taxon>
        <taxon>Bigyra</taxon>
        <taxon>Labyrinthulomycetes</taxon>
        <taxon>Thraustochytrida</taxon>
        <taxon>Thraustochytriidae</taxon>
        <taxon>Hondaea</taxon>
    </lineage>
</organism>
<feature type="compositionally biased region" description="Basic and acidic residues" evidence="2">
    <location>
        <begin position="347"/>
        <end position="356"/>
    </location>
</feature>
<dbReference type="InterPro" id="IPR043127">
    <property type="entry name" value="Sec-1-like_dom3a"/>
</dbReference>
<dbReference type="Gene3D" id="3.90.830.10">
    <property type="entry name" value="Syntaxin Binding Protein 1, Chain A, domain 2"/>
    <property type="match status" value="1"/>
</dbReference>
<sequence>MNVRAKQLSAVERMLRLESPMGGGAANGSAASGGTGAGPNLSQQWKVLIYDAACRDIISPLMTVGKLRENGVTLHMLLESPRESIPEVPAVYFFEPTEANIQRFVQDCEKQLYDAAYLNFSSPISKSLMDLLARRLVEINAVGRVAKVYDQYLGFVSLEPHLFSLNLRDSFVKYNSPALPDTAIEESMRSMATGALSLVATLGAVPIIRCPPGGPAEMVARQVNEMLQNLLQNQAGFLSQNAGRGVLEQRPMLLIVDRSVDLGGPLLHTAGYQNLVDDVLDFGLNRVRIPEASGAEGGNNVGASGAGANKSNGKVVTLDKDTDSFWAEYAGSMISTAVETHKQELASAKQQEERIKQQTGRDLSSFKDAEDSGTSSLLGIVQSLPELNKKKETQLKHGEVLVATMGVVSRRKLHMFVEPEEQMVFSQYADKKAVLQLASDAQLSLEDKVRFLAVYILYTSPSQQDVDEVKQAMVAAAETESLDQTKRDELLHALEYVRKILSLTRFGAGGGDAGASTSAQTGGGGLWDIASLTKTALHNASRQVKSMVADNKVMAAVRLMDLACREATSEAQIAEQDAQLLYLDPKVKGEVASHARIRAGFNRGVLFVVGGGCFAEYNNLQDYATGKLSVKSTLPLGVSSSSSNRTQKTYIYGCSELVNASRFMQQLAKCIS</sequence>
<feature type="region of interest" description="Disordered" evidence="2">
    <location>
        <begin position="347"/>
        <end position="371"/>
    </location>
</feature>